<dbReference type="GO" id="GO:0015293">
    <property type="term" value="F:symporter activity"/>
    <property type="evidence" value="ECO:0007669"/>
    <property type="project" value="UniProtKB-KW"/>
</dbReference>
<feature type="transmembrane region" description="Helical" evidence="10">
    <location>
        <begin position="138"/>
        <end position="160"/>
    </location>
</feature>
<evidence type="ECO:0000256" key="1">
    <source>
        <dbReference type="ARBA" id="ARBA00004141"/>
    </source>
</evidence>
<dbReference type="Pfam" id="PF00083">
    <property type="entry name" value="Sugar_tr"/>
    <property type="match status" value="1"/>
</dbReference>
<feature type="transmembrane region" description="Helical" evidence="10">
    <location>
        <begin position="285"/>
        <end position="309"/>
    </location>
</feature>
<dbReference type="PROSITE" id="PS00217">
    <property type="entry name" value="SUGAR_TRANSPORT_2"/>
    <property type="match status" value="1"/>
</dbReference>
<organism evidence="12">
    <name type="scientific">Rhizophora mucronata</name>
    <name type="common">Asiatic mangrove</name>
    <dbReference type="NCBI Taxonomy" id="61149"/>
    <lineage>
        <taxon>Eukaryota</taxon>
        <taxon>Viridiplantae</taxon>
        <taxon>Streptophyta</taxon>
        <taxon>Embryophyta</taxon>
        <taxon>Tracheophyta</taxon>
        <taxon>Spermatophyta</taxon>
        <taxon>Magnoliopsida</taxon>
        <taxon>eudicotyledons</taxon>
        <taxon>Gunneridae</taxon>
        <taxon>Pentapetalae</taxon>
        <taxon>rosids</taxon>
        <taxon>fabids</taxon>
        <taxon>Malpighiales</taxon>
        <taxon>Rhizophoraceae</taxon>
        <taxon>Rhizophora</taxon>
    </lineage>
</organism>
<dbReference type="SUPFAM" id="SSF103473">
    <property type="entry name" value="MFS general substrate transporter"/>
    <property type="match status" value="1"/>
</dbReference>
<feature type="transmembrane region" description="Helical" evidence="10">
    <location>
        <begin position="172"/>
        <end position="190"/>
    </location>
</feature>
<proteinExistence type="inferred from homology"/>
<dbReference type="AlphaFoldDB" id="A0A2P2IUZ8"/>
<dbReference type="GO" id="GO:0015145">
    <property type="term" value="F:monosaccharide transmembrane transporter activity"/>
    <property type="evidence" value="ECO:0007669"/>
    <property type="project" value="InterPro"/>
</dbReference>
<feature type="transmembrane region" description="Helical" evidence="10">
    <location>
        <begin position="26"/>
        <end position="46"/>
    </location>
</feature>
<dbReference type="CDD" id="cd17361">
    <property type="entry name" value="MFS_STP"/>
    <property type="match status" value="1"/>
</dbReference>
<keyword evidence="8 10" id="KW-0472">Membrane</keyword>
<feature type="transmembrane region" description="Helical" evidence="10">
    <location>
        <begin position="386"/>
        <end position="410"/>
    </location>
</feature>
<keyword evidence="5 10" id="KW-0812">Transmembrane</keyword>
<evidence type="ECO:0000256" key="6">
    <source>
        <dbReference type="ARBA" id="ARBA00022847"/>
    </source>
</evidence>
<dbReference type="InterPro" id="IPR036259">
    <property type="entry name" value="MFS_trans_sf"/>
</dbReference>
<feature type="transmembrane region" description="Helical" evidence="10">
    <location>
        <begin position="83"/>
        <end position="102"/>
    </location>
</feature>
<evidence type="ECO:0000256" key="8">
    <source>
        <dbReference type="ARBA" id="ARBA00023136"/>
    </source>
</evidence>
<reference evidence="12" key="1">
    <citation type="submission" date="2018-02" db="EMBL/GenBank/DDBJ databases">
        <title>Rhizophora mucronata_Transcriptome.</title>
        <authorList>
            <person name="Meera S.P."/>
            <person name="Sreeshan A."/>
            <person name="Augustine A."/>
        </authorList>
    </citation>
    <scope>NUCLEOTIDE SEQUENCE</scope>
    <source>
        <tissue evidence="12">Leaf</tissue>
    </source>
</reference>
<evidence type="ECO:0000256" key="4">
    <source>
        <dbReference type="ARBA" id="ARBA00022597"/>
    </source>
</evidence>
<dbReference type="GO" id="GO:0016020">
    <property type="term" value="C:membrane"/>
    <property type="evidence" value="ECO:0007669"/>
    <property type="project" value="UniProtKB-SubCell"/>
</dbReference>
<dbReference type="InterPro" id="IPR003663">
    <property type="entry name" value="Sugar/inositol_transpt"/>
</dbReference>
<dbReference type="PRINTS" id="PR00171">
    <property type="entry name" value="SUGRTRNSPORT"/>
</dbReference>
<dbReference type="PANTHER" id="PTHR23500:SF576">
    <property type="entry name" value="MAJOR FACILITATOR SUPERFAMILY (MFS) PROFILE DOMAIN-CONTAINING PROTEIN"/>
    <property type="match status" value="1"/>
</dbReference>
<protein>
    <submittedName>
        <fullName evidence="12">Uncharacterized protein MANES_01G164600</fullName>
    </submittedName>
</protein>
<evidence type="ECO:0000256" key="3">
    <source>
        <dbReference type="ARBA" id="ARBA00022448"/>
    </source>
</evidence>
<dbReference type="EMBL" id="GGEC01004524">
    <property type="protein sequence ID" value="MBW85007.1"/>
    <property type="molecule type" value="Transcribed_RNA"/>
</dbReference>
<keyword evidence="4" id="KW-0762">Sugar transport</keyword>
<dbReference type="Gene3D" id="1.20.1250.20">
    <property type="entry name" value="MFS general substrate transporter like domains"/>
    <property type="match status" value="1"/>
</dbReference>
<keyword evidence="7 10" id="KW-1133">Transmembrane helix</keyword>
<evidence type="ECO:0000256" key="2">
    <source>
        <dbReference type="ARBA" id="ARBA00010992"/>
    </source>
</evidence>
<feature type="transmembrane region" description="Helical" evidence="10">
    <location>
        <begin position="355"/>
        <end position="374"/>
    </location>
</feature>
<sequence length="521" mass="57438">MSGGSVVDESGGAERQSLYGKLTKQVVVCTVIAAVGGFMFGYDIGISGGVTSMDMFLKKFFPSVYVKKHAAKTNNYCKYDNQYLQLFTSSLYFAAIVASFVASKVVKTKGRRPTIQIASVFFLIGAGLNGFAQNLAMLIAGRLFLGAGVGFGNQAVPLFISEIAPPRYRGGLNICFQLLITLGILSANIINYFTSMLQPNGWRISLGGAAVPAIILLFGSMMIVETPTSLLERGKSEKGLKTLKKIRGVDNVDEEYAEILNAVELARQVQHPFRNLKKQYNRPQLVCGTIIPVFQQLTGITSVVFYAPVLFQTMGFGDNASLFSAVITNTLKPVCTVIAIVLVDKFGRRALLIEGAIQMLISQCVIGGFLAAFLKTTDVMPRQYALGVIFLICIFLSGFAWSWGPLGWLIPSEIYPVETRSAGFAVAVSMNMFTTFLVAQSFLTMLCHMRSGIFFFFAVLLATMALYALFLLPETKEIMIDQMIEKVWKKHWFWKRYYDDYDTGTIGKQGIQDEPLEKTIA</sequence>
<dbReference type="PROSITE" id="PS00216">
    <property type="entry name" value="SUGAR_TRANSPORT_1"/>
    <property type="match status" value="1"/>
</dbReference>
<feature type="transmembrane region" description="Helical" evidence="10">
    <location>
        <begin position="202"/>
        <end position="224"/>
    </location>
</feature>
<dbReference type="PROSITE" id="PS50850">
    <property type="entry name" value="MFS"/>
    <property type="match status" value="1"/>
</dbReference>
<keyword evidence="3 9" id="KW-0813">Transport</keyword>
<comment type="similarity">
    <text evidence="2 9">Belongs to the major facilitator superfamily. Sugar transporter (TC 2.A.1.1) family.</text>
</comment>
<evidence type="ECO:0000256" key="5">
    <source>
        <dbReference type="ARBA" id="ARBA00022692"/>
    </source>
</evidence>
<evidence type="ECO:0000256" key="9">
    <source>
        <dbReference type="RuleBase" id="RU003346"/>
    </source>
</evidence>
<dbReference type="NCBIfam" id="TIGR00879">
    <property type="entry name" value="SP"/>
    <property type="match status" value="1"/>
</dbReference>
<dbReference type="InterPro" id="IPR005828">
    <property type="entry name" value="MFS_sugar_transport-like"/>
</dbReference>
<dbReference type="InterPro" id="IPR020846">
    <property type="entry name" value="MFS_dom"/>
</dbReference>
<evidence type="ECO:0000259" key="11">
    <source>
        <dbReference type="PROSITE" id="PS50850"/>
    </source>
</evidence>
<keyword evidence="6" id="KW-0769">Symport</keyword>
<feature type="transmembrane region" description="Helical" evidence="10">
    <location>
        <begin position="114"/>
        <end position="132"/>
    </location>
</feature>
<dbReference type="FunFam" id="1.20.1250.20:FF:000002">
    <property type="entry name" value="Sugar transport protein 13"/>
    <property type="match status" value="1"/>
</dbReference>
<evidence type="ECO:0000256" key="10">
    <source>
        <dbReference type="SAM" id="Phobius"/>
    </source>
</evidence>
<evidence type="ECO:0000256" key="7">
    <source>
        <dbReference type="ARBA" id="ARBA00022989"/>
    </source>
</evidence>
<feature type="transmembrane region" description="Helical" evidence="10">
    <location>
        <begin position="452"/>
        <end position="472"/>
    </location>
</feature>
<dbReference type="PANTHER" id="PTHR23500">
    <property type="entry name" value="SOLUTE CARRIER FAMILY 2, FACILITATED GLUCOSE TRANSPORTER"/>
    <property type="match status" value="1"/>
</dbReference>
<accession>A0A2P2IUZ8</accession>
<feature type="transmembrane region" description="Helical" evidence="10">
    <location>
        <begin position="422"/>
        <end position="446"/>
    </location>
</feature>
<evidence type="ECO:0000313" key="12">
    <source>
        <dbReference type="EMBL" id="MBW85007.1"/>
    </source>
</evidence>
<feature type="domain" description="Major facilitator superfamily (MFS) profile" evidence="11">
    <location>
        <begin position="29"/>
        <end position="476"/>
    </location>
</feature>
<comment type="subcellular location">
    <subcellularLocation>
        <location evidence="1">Membrane</location>
        <topology evidence="1">Multi-pass membrane protein</topology>
    </subcellularLocation>
</comment>
<feature type="transmembrane region" description="Helical" evidence="10">
    <location>
        <begin position="321"/>
        <end position="343"/>
    </location>
</feature>
<dbReference type="InterPro" id="IPR045262">
    <property type="entry name" value="STP/PLT_plant"/>
</dbReference>
<name>A0A2P2IUZ8_RHIMU</name>
<dbReference type="InterPro" id="IPR044778">
    <property type="entry name" value="MFS_STP/MST-like_plant"/>
</dbReference>
<dbReference type="InterPro" id="IPR005829">
    <property type="entry name" value="Sugar_transporter_CS"/>
</dbReference>